<proteinExistence type="predicted"/>
<gene>
    <name evidence="1" type="ORF">Q5Y72_14530</name>
</gene>
<comment type="caution">
    <text evidence="1">The sequence shown here is derived from an EMBL/GenBank/DDBJ whole genome shotgun (WGS) entry which is preliminary data.</text>
</comment>
<evidence type="ECO:0008006" key="3">
    <source>
        <dbReference type="Google" id="ProtNLM"/>
    </source>
</evidence>
<accession>A0ABT9JER4</accession>
<dbReference type="Proteomes" id="UP001224997">
    <property type="component" value="Unassembled WGS sequence"/>
</dbReference>
<organism evidence="1 2">
    <name type="scientific">Paracoccus spongiarum</name>
    <dbReference type="NCBI Taxonomy" id="3064387"/>
    <lineage>
        <taxon>Bacteria</taxon>
        <taxon>Pseudomonadati</taxon>
        <taxon>Pseudomonadota</taxon>
        <taxon>Alphaproteobacteria</taxon>
        <taxon>Rhodobacterales</taxon>
        <taxon>Paracoccaceae</taxon>
        <taxon>Paracoccus</taxon>
    </lineage>
</organism>
<reference evidence="1 2" key="1">
    <citation type="submission" date="2023-08" db="EMBL/GenBank/DDBJ databases">
        <authorList>
            <person name="Park J.-S."/>
        </authorList>
    </citation>
    <scope>NUCLEOTIDE SEQUENCE [LARGE SCALE GENOMIC DNA]</scope>
    <source>
        <strain evidence="1 2">2205BS29-5</strain>
    </source>
</reference>
<dbReference type="EMBL" id="JAVAMQ010000014">
    <property type="protein sequence ID" value="MDP5308303.1"/>
    <property type="molecule type" value="Genomic_DNA"/>
</dbReference>
<dbReference type="RefSeq" id="WP_305964145.1">
    <property type="nucleotide sequence ID" value="NZ_JAVAMQ010000014.1"/>
</dbReference>
<sequence length="96" mass="9865">MCLAAALAGCAPLPVERAEASCLRDAELASGPRGQVTMGVAGGGGRSSGAIGSVELNISSDYLMGRDPSDVFNRCVLRRSGQMPTRSLADQPGWRG</sequence>
<keyword evidence="2" id="KW-1185">Reference proteome</keyword>
<name>A0ABT9JER4_9RHOB</name>
<protein>
    <recommendedName>
        <fullName evidence="3">Lipoprotein</fullName>
    </recommendedName>
</protein>
<evidence type="ECO:0000313" key="2">
    <source>
        <dbReference type="Proteomes" id="UP001224997"/>
    </source>
</evidence>
<evidence type="ECO:0000313" key="1">
    <source>
        <dbReference type="EMBL" id="MDP5308303.1"/>
    </source>
</evidence>